<feature type="region of interest" description="Disordered" evidence="1">
    <location>
        <begin position="66"/>
        <end position="88"/>
    </location>
</feature>
<accession>A0ABV2CQJ4</accession>
<comment type="caution">
    <text evidence="2">The sequence shown here is derived from an EMBL/GenBank/DDBJ whole genome shotgun (WGS) entry which is preliminary data.</text>
</comment>
<gene>
    <name evidence="2" type="ORF">ABVT11_09640</name>
</gene>
<name>A0ABV2CQJ4_9RHOO</name>
<sequence>MIDSLESRILSAFLACKPDWPSDKPLHVSIQTGTDGKRYGVVSDLKAGEIAGAFHLQETIQIRERRKMPRGLRATDQGKPGGENATPG</sequence>
<dbReference type="Proteomes" id="UP001548590">
    <property type="component" value="Unassembled WGS sequence"/>
</dbReference>
<protein>
    <submittedName>
        <fullName evidence="2">Uncharacterized protein</fullName>
    </submittedName>
</protein>
<proteinExistence type="predicted"/>
<dbReference type="EMBL" id="JBEWLZ010000004">
    <property type="protein sequence ID" value="MET1490088.1"/>
    <property type="molecule type" value="Genomic_DNA"/>
</dbReference>
<dbReference type="RefSeq" id="WP_345923554.1">
    <property type="nucleotide sequence ID" value="NZ_JBDIVF010000001.1"/>
</dbReference>
<organism evidence="2 3">
    <name type="scientific">Uliginosibacterium paludis</name>
    <dbReference type="NCBI Taxonomy" id="1615952"/>
    <lineage>
        <taxon>Bacteria</taxon>
        <taxon>Pseudomonadati</taxon>
        <taxon>Pseudomonadota</taxon>
        <taxon>Betaproteobacteria</taxon>
        <taxon>Rhodocyclales</taxon>
        <taxon>Zoogloeaceae</taxon>
        <taxon>Uliginosibacterium</taxon>
    </lineage>
</organism>
<keyword evidence="3" id="KW-1185">Reference proteome</keyword>
<evidence type="ECO:0000256" key="1">
    <source>
        <dbReference type="SAM" id="MobiDB-lite"/>
    </source>
</evidence>
<evidence type="ECO:0000313" key="3">
    <source>
        <dbReference type="Proteomes" id="UP001548590"/>
    </source>
</evidence>
<evidence type="ECO:0000313" key="2">
    <source>
        <dbReference type="EMBL" id="MET1490088.1"/>
    </source>
</evidence>
<reference evidence="2 3" key="1">
    <citation type="submission" date="2024-07" db="EMBL/GenBank/DDBJ databases">
        <title>Uliginosibacterium paludis KCTC:42655.</title>
        <authorList>
            <person name="Kim M.K."/>
        </authorList>
    </citation>
    <scope>NUCLEOTIDE SEQUENCE [LARGE SCALE GENOMIC DNA]</scope>
    <source>
        <strain evidence="2 3">KCTC 42655</strain>
    </source>
</reference>